<sequence>METTPRPIDAVLVEDAGALTPLRFASRERPISIPEASGAATDLRQRRPDEDGSCGFLEIEEGGEGVVGGVG</sequence>
<evidence type="ECO:0000256" key="1">
    <source>
        <dbReference type="SAM" id="MobiDB-lite"/>
    </source>
</evidence>
<evidence type="ECO:0000313" key="2">
    <source>
        <dbReference type="EMBL" id="GAA0965291.1"/>
    </source>
</evidence>
<keyword evidence="3" id="KW-1185">Reference proteome</keyword>
<proteinExistence type="predicted"/>
<dbReference type="EMBL" id="BAAAHH010000037">
    <property type="protein sequence ID" value="GAA0965291.1"/>
    <property type="molecule type" value="Genomic_DNA"/>
</dbReference>
<comment type="caution">
    <text evidence="2">The sequence shown here is derived from an EMBL/GenBank/DDBJ whole genome shotgun (WGS) entry which is preliminary data.</text>
</comment>
<evidence type="ECO:0000313" key="3">
    <source>
        <dbReference type="Proteomes" id="UP001500665"/>
    </source>
</evidence>
<feature type="region of interest" description="Disordered" evidence="1">
    <location>
        <begin position="29"/>
        <end position="71"/>
    </location>
</feature>
<reference evidence="3" key="1">
    <citation type="journal article" date="2019" name="Int. J. Syst. Evol. Microbiol.">
        <title>The Global Catalogue of Microorganisms (GCM) 10K type strain sequencing project: providing services to taxonomists for standard genome sequencing and annotation.</title>
        <authorList>
            <consortium name="The Broad Institute Genomics Platform"/>
            <consortium name="The Broad Institute Genome Sequencing Center for Infectious Disease"/>
            <person name="Wu L."/>
            <person name="Ma J."/>
        </authorList>
    </citation>
    <scope>NUCLEOTIDE SEQUENCE [LARGE SCALE GENOMIC DNA]</scope>
    <source>
        <strain evidence="3">JCM 10696</strain>
    </source>
</reference>
<organism evidence="2 3">
    <name type="scientific">Actinocorallia libanotica</name>
    <dbReference type="NCBI Taxonomy" id="46162"/>
    <lineage>
        <taxon>Bacteria</taxon>
        <taxon>Bacillati</taxon>
        <taxon>Actinomycetota</taxon>
        <taxon>Actinomycetes</taxon>
        <taxon>Streptosporangiales</taxon>
        <taxon>Thermomonosporaceae</taxon>
        <taxon>Actinocorallia</taxon>
    </lineage>
</organism>
<name>A0ABP4CEZ2_9ACTN</name>
<dbReference type="Proteomes" id="UP001500665">
    <property type="component" value="Unassembled WGS sequence"/>
</dbReference>
<gene>
    <name evidence="2" type="ORF">GCM10009550_65170</name>
</gene>
<accession>A0ABP4CEZ2</accession>
<protein>
    <submittedName>
        <fullName evidence="2">Uncharacterized protein</fullName>
    </submittedName>
</protein>